<dbReference type="Pfam" id="PF13727">
    <property type="entry name" value="CoA_binding_3"/>
    <property type="match status" value="1"/>
</dbReference>
<keyword evidence="1" id="KW-0812">Transmembrane</keyword>
<dbReference type="EMBL" id="CYZA01000004">
    <property type="protein sequence ID" value="CUN68697.1"/>
    <property type="molecule type" value="Genomic_DNA"/>
</dbReference>
<organism evidence="2 3">
    <name type="scientific">Blautia obeum</name>
    <dbReference type="NCBI Taxonomy" id="40520"/>
    <lineage>
        <taxon>Bacteria</taxon>
        <taxon>Bacillati</taxon>
        <taxon>Bacillota</taxon>
        <taxon>Clostridia</taxon>
        <taxon>Lachnospirales</taxon>
        <taxon>Lachnospiraceae</taxon>
        <taxon>Blautia</taxon>
    </lineage>
</organism>
<dbReference type="PANTHER" id="PTHR43318:SF2">
    <property type="entry name" value="UDP-N-ACETYLGLUCOSAMINE 4,6-DEHYDRATASE (INVERTING)"/>
    <property type="match status" value="1"/>
</dbReference>
<proteinExistence type="predicted"/>
<reference evidence="2 3" key="1">
    <citation type="submission" date="2015-09" db="EMBL/GenBank/DDBJ databases">
        <authorList>
            <consortium name="Pathogen Informatics"/>
        </authorList>
    </citation>
    <scope>NUCLEOTIDE SEQUENCE [LARGE SCALE GENOMIC DNA]</scope>
    <source>
        <strain evidence="2 3">2789STDY5608838</strain>
    </source>
</reference>
<evidence type="ECO:0000313" key="3">
    <source>
        <dbReference type="Proteomes" id="UP000095447"/>
    </source>
</evidence>
<feature type="transmembrane region" description="Helical" evidence="1">
    <location>
        <begin position="46"/>
        <end position="68"/>
    </location>
</feature>
<dbReference type="Proteomes" id="UP000095447">
    <property type="component" value="Unassembled WGS sequence"/>
</dbReference>
<feature type="transmembrane region" description="Helical" evidence="1">
    <location>
        <begin position="282"/>
        <end position="301"/>
    </location>
</feature>
<evidence type="ECO:0000256" key="1">
    <source>
        <dbReference type="SAM" id="Phobius"/>
    </source>
</evidence>
<dbReference type="GO" id="GO:0016740">
    <property type="term" value="F:transferase activity"/>
    <property type="evidence" value="ECO:0007669"/>
    <property type="project" value="UniProtKB-KW"/>
</dbReference>
<feature type="transmembrane region" description="Helical" evidence="1">
    <location>
        <begin position="111"/>
        <end position="130"/>
    </location>
</feature>
<dbReference type="Gene3D" id="3.40.50.720">
    <property type="entry name" value="NAD(P)-binding Rossmann-like Domain"/>
    <property type="match status" value="1"/>
</dbReference>
<name>A0A173YYQ2_9FIRM</name>
<feature type="transmembrane region" description="Helical" evidence="1">
    <location>
        <begin position="15"/>
        <end position="34"/>
    </location>
</feature>
<dbReference type="AlphaFoldDB" id="A0A173YYQ2"/>
<dbReference type="InterPro" id="IPR051203">
    <property type="entry name" value="Polysaccharide_Synthase-Rel"/>
</dbReference>
<keyword evidence="1" id="KW-0472">Membrane</keyword>
<evidence type="ECO:0000313" key="2">
    <source>
        <dbReference type="EMBL" id="CUN68697.1"/>
    </source>
</evidence>
<keyword evidence="2" id="KW-0808">Transferase</keyword>
<dbReference type="PANTHER" id="PTHR43318">
    <property type="entry name" value="UDP-N-ACETYLGLUCOSAMINE 4,6-DEHYDRATASE"/>
    <property type="match status" value="1"/>
</dbReference>
<protein>
    <submittedName>
        <fullName evidence="2">Exopolysaccharide biosynthesis polyprenyl glycosylphosphotransferase</fullName>
    </submittedName>
</protein>
<sequence>MYRKKSRGWYKHKDFILIDLICLFLSLLIAHLIRNGSVQSLFRAGIYRNMISFVILADLFLIIIFESYKGVLRRGHYQELHSVIRQMILLELASGLYLFTVSDGHSFSRTVLYLMGVFYVFLSYGTRIAWKKHLIHKMAEGGEHSLYIVTNYDQAAKVIQNVKEHNYNRYNINGLIIVDKNAVGRKISGIPVVAELENAASYICQQWVDEVFVNIDESYSYPDELIQELLEMGMVVHVNLAKVKSTSGQKQFVETVGGYTVLTTTMNYATDRQAFAKRALDILGGLVGCFLTLHYKLFLWMTDRQMDAAIYVILWRRMIAG</sequence>
<gene>
    <name evidence="2" type="ORF">ERS852395_01037</name>
</gene>
<keyword evidence="1" id="KW-1133">Transmembrane helix</keyword>
<accession>A0A173YYQ2</accession>